<dbReference type="EMBL" id="VBWP01000002">
    <property type="protein sequence ID" value="TLG76661.1"/>
    <property type="molecule type" value="Genomic_DNA"/>
</dbReference>
<evidence type="ECO:0000313" key="3">
    <source>
        <dbReference type="EMBL" id="TLG76661.1"/>
    </source>
</evidence>
<dbReference type="Gene3D" id="3.20.20.80">
    <property type="entry name" value="Glycosidases"/>
    <property type="match status" value="1"/>
</dbReference>
<evidence type="ECO:0000259" key="2">
    <source>
        <dbReference type="SMART" id="SM00642"/>
    </source>
</evidence>
<dbReference type="SMART" id="SM00642">
    <property type="entry name" value="Aamy"/>
    <property type="match status" value="1"/>
</dbReference>
<protein>
    <submittedName>
        <fullName evidence="3">Alpha-amylase</fullName>
    </submittedName>
</protein>
<name>A0A5R8QF48_9FIRM</name>
<dbReference type="Gene3D" id="3.90.400.10">
    <property type="entry name" value="Oligo-1,6-glucosidase, Domain 2"/>
    <property type="match status" value="1"/>
</dbReference>
<dbReference type="OrthoDB" id="9805159at2"/>
<dbReference type="RefSeq" id="WP_138190298.1">
    <property type="nucleotide sequence ID" value="NZ_VBWP01000002.1"/>
</dbReference>
<feature type="domain" description="Glycosyl hydrolase family 13 catalytic" evidence="2">
    <location>
        <begin position="54"/>
        <end position="469"/>
    </location>
</feature>
<dbReference type="InterPro" id="IPR017853">
    <property type="entry name" value="GH"/>
</dbReference>
<reference evidence="3 4" key="1">
    <citation type="submission" date="2019-05" db="EMBL/GenBank/DDBJ databases">
        <title>Culicoidintestinum kansasii gen. nov., sp. nov. from the gastrointestinal tract of the biting midge, Culicoides sonorensis.</title>
        <authorList>
            <person name="Neupane S."/>
            <person name="Ghosh A."/>
            <person name="Gunther S."/>
            <person name="Martin K."/>
            <person name="Zurek L."/>
        </authorList>
    </citation>
    <scope>NUCLEOTIDE SEQUENCE [LARGE SCALE GENOMIC DNA]</scope>
    <source>
        <strain evidence="3 4">CS-1</strain>
    </source>
</reference>
<accession>A0A5R8QF48</accession>
<keyword evidence="1" id="KW-1133">Transmembrane helix</keyword>
<organism evidence="3 4">
    <name type="scientific">Culicoidibacter larvae</name>
    <dbReference type="NCBI Taxonomy" id="2579976"/>
    <lineage>
        <taxon>Bacteria</taxon>
        <taxon>Bacillati</taxon>
        <taxon>Bacillota</taxon>
        <taxon>Culicoidibacteria</taxon>
        <taxon>Culicoidibacterales</taxon>
        <taxon>Culicoidibacteraceae</taxon>
        <taxon>Culicoidibacter</taxon>
    </lineage>
</organism>
<keyword evidence="1" id="KW-0472">Membrane</keyword>
<dbReference type="SUPFAM" id="SSF51445">
    <property type="entry name" value="(Trans)glycosidases"/>
    <property type="match status" value="1"/>
</dbReference>
<proteinExistence type="predicted"/>
<evidence type="ECO:0000313" key="4">
    <source>
        <dbReference type="Proteomes" id="UP000306912"/>
    </source>
</evidence>
<sequence length="555" mass="64076">MKGFDYRVSQQLRKIYGDEYKDEYAESMLALIHEWEQVTWHEIKPMNQKNVFLSTYSDSFVEDGKKPLETLKEFLDNYGKDMFTDVHILSMFGPNRDNDFTVSDHFNLDPSLGTWENIEELAAEYRLMFNFVANHVSDDSIWFQEYLNGISDYRDFFIEKGMIADVSNTFRPTSGPLFVEYESVNGPVEVWSTWGEGTVDLNVHNYQVLEILTQALISYIYHGASSIRIDSIGSLWKESGARNAYMPQTHQILTLWRIILDYLQVNVQVLPLTNGSPRENWNYFGDGHNEASLVYQWALAPLVLYTLVAGDTEAIESWAKKIQPASNEATYFNFIINNELLDMRAVDDIMTEGQKQKLVEKIEASGGEAVYAKRPDGEGEMLRAFRTAFFTALVDEDESRQKKFDKFIAAHFIMLSMIGVPAIFYHTLVGSKVATGAHNKVNYQELKRELEDKELGAVYSRLKNLIEARGEHSAFNPYTQQRILDPENVHIFGLERYCSETGERIYCYVNVTNHRQKMQLPPGIDLVDNKAIKAQEYRFEPYECMWLVVNQAQIK</sequence>
<keyword evidence="4" id="KW-1185">Reference proteome</keyword>
<comment type="caution">
    <text evidence="3">The sequence shown here is derived from an EMBL/GenBank/DDBJ whole genome shotgun (WGS) entry which is preliminary data.</text>
</comment>
<dbReference type="Pfam" id="PF00128">
    <property type="entry name" value="Alpha-amylase"/>
    <property type="match status" value="1"/>
</dbReference>
<feature type="transmembrane region" description="Helical" evidence="1">
    <location>
        <begin position="407"/>
        <end position="425"/>
    </location>
</feature>
<dbReference type="PANTHER" id="PTHR10357:SF214">
    <property type="entry name" value="GLUCOSYLGLYCERATE PHOSPHORYLASE"/>
    <property type="match status" value="1"/>
</dbReference>
<evidence type="ECO:0000256" key="1">
    <source>
        <dbReference type="SAM" id="Phobius"/>
    </source>
</evidence>
<dbReference type="InterPro" id="IPR045857">
    <property type="entry name" value="O16G_dom_2"/>
</dbReference>
<dbReference type="InterPro" id="IPR006047">
    <property type="entry name" value="GH13_cat_dom"/>
</dbReference>
<dbReference type="InParanoid" id="A0A5R8QF48"/>
<keyword evidence="1" id="KW-0812">Transmembrane</keyword>
<gene>
    <name evidence="3" type="ORF">FEZ08_03340</name>
</gene>
<dbReference type="AlphaFoldDB" id="A0A5R8QF48"/>
<dbReference type="PANTHER" id="PTHR10357">
    <property type="entry name" value="ALPHA-AMYLASE FAMILY MEMBER"/>
    <property type="match status" value="1"/>
</dbReference>
<dbReference type="Proteomes" id="UP000306912">
    <property type="component" value="Unassembled WGS sequence"/>
</dbReference>
<dbReference type="GO" id="GO:0005975">
    <property type="term" value="P:carbohydrate metabolic process"/>
    <property type="evidence" value="ECO:0007669"/>
    <property type="project" value="InterPro"/>
</dbReference>